<accession>A0ABX1LLM9</accession>
<feature type="domain" description="Spore protein YkvP/CgeB glycosyl transferase-like" evidence="2">
    <location>
        <begin position="294"/>
        <end position="395"/>
    </location>
</feature>
<sequence>MIISNSSKFLLEKSRTPIYQRIQNAFKQVLLTLGHTLVVADLEHISSIEDYLLLIREENPDFILLTDPRSLLASYQEHIDGFLFEKVDTPIIFIHHNNIFSDLYDSRMIQNKLISFYRTRDKSYHFCLEYDNFVDLRSLGIDNTFSISHASEFIKYSSPIQNYRHELSFLGHLLPSLSNTIEGNPFSHFIQSHVWRRIVNLDTKLGDYASEFANMQLKGSSELIDFLSIKYFYISNLHIQSNGFRGEIVKRIDNANLDIIGGDPSYIHGKDSSLIIDKENIRYYPPQKEDFFAQNIYRNSQINLNITSLQFDSAVINRVIDIAASGGFVLTDWRSDLESLTGVHKEISYKSIEELNEKISYYLHPDHYQERIDIAEALHQDVSRKYSYLSIVEDMIFKINSSVKNMPDPLCIDLGCGIWKPEGFIGVDIYASPNIDVVANLNRRFPFSDNSADIIRAHDVIEHLDNKIHTMNEIWRISKPNALIDIRVPSTDGRGAFQDPTHVSFWNLNSFLYYCIEYPEYLKLCHSYGFQGKFSIVSLEQQSENNVVHVHAVLKAIKKDVQVKYQEYLDNLRPINLLIVPNWLQPQEQISEYLTSCLEIILSHPQKNLMTILIVGDSSELDILNSLIMDIALGLIIEQDIDVSNGEPNFLSIHVNDGYLLSTLSRHVSAVIPLGSPDLGILLEYFPDKILENIDLIHEMDIS</sequence>
<dbReference type="Proteomes" id="UP000738376">
    <property type="component" value="Unassembled WGS sequence"/>
</dbReference>
<name>A0ABX1LLM9_9CYAN</name>
<evidence type="ECO:0000313" key="3">
    <source>
        <dbReference type="EMBL" id="NMF56988.1"/>
    </source>
</evidence>
<evidence type="ECO:0000259" key="1">
    <source>
        <dbReference type="Pfam" id="PF08241"/>
    </source>
</evidence>
<evidence type="ECO:0000259" key="2">
    <source>
        <dbReference type="Pfam" id="PF13524"/>
    </source>
</evidence>
<evidence type="ECO:0000313" key="4">
    <source>
        <dbReference type="Proteomes" id="UP000738376"/>
    </source>
</evidence>
<dbReference type="Gene3D" id="3.40.50.150">
    <property type="entry name" value="Vaccinia Virus protein VP39"/>
    <property type="match status" value="1"/>
</dbReference>
<dbReference type="InterPro" id="IPR013216">
    <property type="entry name" value="Methyltransf_11"/>
</dbReference>
<organism evidence="3 4">
    <name type="scientific">Pseudanabaena yagii GIHE-NHR1</name>
    <dbReference type="NCBI Taxonomy" id="2722753"/>
    <lineage>
        <taxon>Bacteria</taxon>
        <taxon>Bacillati</taxon>
        <taxon>Cyanobacteriota</taxon>
        <taxon>Cyanophyceae</taxon>
        <taxon>Pseudanabaenales</taxon>
        <taxon>Pseudanabaenaceae</taxon>
        <taxon>Pseudanabaena</taxon>
        <taxon>Pseudanabaena yagii</taxon>
    </lineage>
</organism>
<proteinExistence type="predicted"/>
<comment type="caution">
    <text evidence="3">The sequence shown here is derived from an EMBL/GenBank/DDBJ whole genome shotgun (WGS) entry which is preliminary data.</text>
</comment>
<dbReference type="Pfam" id="PF13524">
    <property type="entry name" value="Glyco_trans_1_2"/>
    <property type="match status" value="1"/>
</dbReference>
<dbReference type="EMBL" id="JAAVJL010000001">
    <property type="protein sequence ID" value="NMF56988.1"/>
    <property type="molecule type" value="Genomic_DNA"/>
</dbReference>
<dbReference type="Pfam" id="PF08241">
    <property type="entry name" value="Methyltransf_11"/>
    <property type="match status" value="1"/>
</dbReference>
<protein>
    <submittedName>
        <fullName evidence="3">Glycosyltransferase</fullName>
    </submittedName>
</protein>
<feature type="domain" description="Methyltransferase type 11" evidence="1">
    <location>
        <begin position="438"/>
        <end position="482"/>
    </location>
</feature>
<dbReference type="SUPFAM" id="SSF53335">
    <property type="entry name" value="S-adenosyl-L-methionine-dependent methyltransferases"/>
    <property type="match status" value="1"/>
</dbReference>
<dbReference type="InterPro" id="IPR055259">
    <property type="entry name" value="YkvP/CgeB_Glyco_trans-like"/>
</dbReference>
<dbReference type="RefSeq" id="WP_169362076.1">
    <property type="nucleotide sequence ID" value="NZ_JAAVJL010000001.1"/>
</dbReference>
<dbReference type="InterPro" id="IPR029063">
    <property type="entry name" value="SAM-dependent_MTases_sf"/>
</dbReference>
<gene>
    <name evidence="3" type="ORF">HC246_02905</name>
</gene>
<keyword evidence="4" id="KW-1185">Reference proteome</keyword>
<reference evidence="3 4" key="1">
    <citation type="submission" date="2020-03" db="EMBL/GenBank/DDBJ databases">
        <title>Draft Genome Sequence of 2-Methylisoborneol Producing Pseudanabaena yagii Strain GIHE-NHR1 Isolated from North Han River in South Korea.</title>
        <authorList>
            <person name="Jeong J."/>
        </authorList>
    </citation>
    <scope>NUCLEOTIDE SEQUENCE [LARGE SCALE GENOMIC DNA]</scope>
    <source>
        <strain evidence="3 4">GIHE-NHR1</strain>
    </source>
</reference>